<accession>J1I3R8</accession>
<dbReference type="AlphaFoldDB" id="J1I3R8"/>
<evidence type="ECO:0000313" key="3">
    <source>
        <dbReference type="Proteomes" id="UP000005113"/>
    </source>
</evidence>
<reference evidence="3" key="1">
    <citation type="journal article" date="2012" name="Stand. Genomic Sci.">
        <title>Permanent draft genome sequence of the gliding predator Saprospira grandis strain Sa g1 (= HR1).</title>
        <authorList>
            <person name="Mavromatis K."/>
            <person name="Chertkov O."/>
            <person name="Lapidus A."/>
            <person name="Nolan M."/>
            <person name="Lucas S."/>
            <person name="Tice H."/>
            <person name="Del Rio T.G."/>
            <person name="Cheng J.F."/>
            <person name="Han C."/>
            <person name="Tapia R."/>
            <person name="Bruce D."/>
            <person name="Goodwin L.A."/>
            <person name="Pitluck S."/>
            <person name="Huntemann M."/>
            <person name="Liolios K."/>
            <person name="Pagani I."/>
            <person name="Ivanova N."/>
            <person name="Mikhailova N."/>
            <person name="Pati A."/>
            <person name="Chen A."/>
            <person name="Palaniappan K."/>
            <person name="Land M."/>
            <person name="Brambilla E.M."/>
            <person name="Rohde M."/>
            <person name="Spring S."/>
            <person name="Goker M."/>
            <person name="Detter J.C."/>
            <person name="Bristow J."/>
            <person name="Eisen J.A."/>
            <person name="Markowitz V."/>
            <person name="Hugenholtz P."/>
            <person name="Kyrpides N.C."/>
            <person name="Klenk H.P."/>
            <person name="Woyke T."/>
        </authorList>
    </citation>
    <scope>NUCLEOTIDE SEQUENCE [LARGE SCALE GENOMIC DNA]</scope>
    <source>
        <strain evidence="3">DSM 2844</strain>
    </source>
</reference>
<organism evidence="2 3">
    <name type="scientific">Saprospira grandis DSM 2844</name>
    <dbReference type="NCBI Taxonomy" id="694433"/>
    <lineage>
        <taxon>Bacteria</taxon>
        <taxon>Pseudomonadati</taxon>
        <taxon>Bacteroidota</taxon>
        <taxon>Saprospiria</taxon>
        <taxon>Saprospirales</taxon>
        <taxon>Saprospiraceae</taxon>
        <taxon>Saprospira</taxon>
    </lineage>
</organism>
<name>J1I3R8_9BACT</name>
<sequence length="97" mass="10118">MAQSSLAFSVLFLGPAASKLAAAMLRGSQVCSALRATLRFALGLAFGPPFAALGRSAVFFLWAFFFGGWAVWDPWAEAHGCGAEQTGGLKPFFADGA</sequence>
<keyword evidence="1" id="KW-0812">Transmembrane</keyword>
<feature type="transmembrane region" description="Helical" evidence="1">
    <location>
        <begin position="49"/>
        <end position="72"/>
    </location>
</feature>
<dbReference type="EMBL" id="JH719942">
    <property type="protein sequence ID" value="EJF52978.1"/>
    <property type="molecule type" value="Genomic_DNA"/>
</dbReference>
<dbReference type="Proteomes" id="UP000005113">
    <property type="component" value="Unassembled WGS sequence"/>
</dbReference>
<keyword evidence="1" id="KW-0472">Membrane</keyword>
<gene>
    <name evidence="2" type="ORF">SapgrDRAFT_1255</name>
</gene>
<evidence type="ECO:0000256" key="1">
    <source>
        <dbReference type="SAM" id="Phobius"/>
    </source>
</evidence>
<evidence type="ECO:0000313" key="2">
    <source>
        <dbReference type="EMBL" id="EJF52978.1"/>
    </source>
</evidence>
<proteinExistence type="predicted"/>
<keyword evidence="1" id="KW-1133">Transmembrane helix</keyword>
<dbReference type="HOGENOM" id="CLU_2345039_0_0_10"/>
<protein>
    <submittedName>
        <fullName evidence="2">Uncharacterized protein</fullName>
    </submittedName>
</protein>